<dbReference type="PANTHER" id="PTHR10091">
    <property type="entry name" value="ALDOSE-1-EPIMERASE"/>
    <property type="match status" value="1"/>
</dbReference>
<organism evidence="6 7">
    <name type="scientific">Luteibacter jiangsuensis</name>
    <dbReference type="NCBI Taxonomy" id="637577"/>
    <lineage>
        <taxon>Bacteria</taxon>
        <taxon>Pseudomonadati</taxon>
        <taxon>Pseudomonadota</taxon>
        <taxon>Gammaproteobacteria</taxon>
        <taxon>Lysobacterales</taxon>
        <taxon>Rhodanobacteraceae</taxon>
        <taxon>Luteibacter</taxon>
    </lineage>
</organism>
<sequence length="356" mass="39264">MIVARQERSMPVSHATAWGHLPDGRPLHRWTLRNAGGAQVEISDLGGTLLSWQVPDRQGRLGEVLLGHATAQQYLDSNAYMGGIVGRWANRIRGGRFRLDGIDYRVDRNDGGNHLHGGNDGFHRQRWDVDPDNGGLLLRLVSPEGDGGFPGEVRVELRLRLEDDGTLDLRYTATSDAPTPLSLTAHPYFNLNDRRPDIRDHVIRIDADAFLAIDAGAIPVGRQVVAGSAFDFREAAPIGSRLHWPDPQLRLVGGFDHCYVPRGETGALPRVVAEVTEPSSGRRLTVETDRPGLQFYSGQKLTGQPGRHGDMYGPFAGFALETQAFPDQMNGPDAEGAILRPGTVWRQHTRYRIDIV</sequence>
<dbReference type="RefSeq" id="WP_167125366.1">
    <property type="nucleotide sequence ID" value="NZ_JAAQQR010000003.1"/>
</dbReference>
<comment type="catalytic activity">
    <reaction evidence="5">
        <text>alpha-D-glucose = beta-D-glucose</text>
        <dbReference type="Rhea" id="RHEA:10264"/>
        <dbReference type="ChEBI" id="CHEBI:15903"/>
        <dbReference type="ChEBI" id="CHEBI:17925"/>
        <dbReference type="EC" id="5.1.3.3"/>
    </reaction>
</comment>
<evidence type="ECO:0000313" key="7">
    <source>
        <dbReference type="Proteomes" id="UP001429601"/>
    </source>
</evidence>
<accession>A0ABX0Q462</accession>
<dbReference type="InterPro" id="IPR015443">
    <property type="entry name" value="Aldose_1-epimerase"/>
</dbReference>
<comment type="pathway">
    <text evidence="1 5">Carbohydrate metabolism; hexose metabolism.</text>
</comment>
<dbReference type="Proteomes" id="UP001429601">
    <property type="component" value="Unassembled WGS sequence"/>
</dbReference>
<dbReference type="NCBIfam" id="NF008277">
    <property type="entry name" value="PRK11055.1"/>
    <property type="match status" value="1"/>
</dbReference>
<comment type="caution">
    <text evidence="6">The sequence shown here is derived from an EMBL/GenBank/DDBJ whole genome shotgun (WGS) entry which is preliminary data.</text>
</comment>
<dbReference type="EC" id="5.1.3.3" evidence="5"/>
<evidence type="ECO:0000256" key="5">
    <source>
        <dbReference type="PIRNR" id="PIRNR005096"/>
    </source>
</evidence>
<name>A0ABX0Q462_9GAMM</name>
<evidence type="ECO:0000256" key="3">
    <source>
        <dbReference type="ARBA" id="ARBA00023235"/>
    </source>
</evidence>
<proteinExistence type="inferred from homology"/>
<dbReference type="InterPro" id="IPR011013">
    <property type="entry name" value="Gal_mutarotase_sf_dom"/>
</dbReference>
<keyword evidence="3 5" id="KW-0413">Isomerase</keyword>
<dbReference type="InterPro" id="IPR047215">
    <property type="entry name" value="Galactose_mutarotase-like"/>
</dbReference>
<dbReference type="PANTHER" id="PTHR10091:SF0">
    <property type="entry name" value="GALACTOSE MUTAROTASE"/>
    <property type="match status" value="1"/>
</dbReference>
<dbReference type="SUPFAM" id="SSF74650">
    <property type="entry name" value="Galactose mutarotase-like"/>
    <property type="match status" value="1"/>
</dbReference>
<evidence type="ECO:0000313" key="6">
    <source>
        <dbReference type="EMBL" id="NID05148.1"/>
    </source>
</evidence>
<dbReference type="EMBL" id="JAAQQR010000003">
    <property type="protein sequence ID" value="NID05148.1"/>
    <property type="molecule type" value="Genomic_DNA"/>
</dbReference>
<reference evidence="6 7" key="1">
    <citation type="journal article" date="2011" name="Curr. Microbiol.">
        <title>Luteibacter jiangsuensis sp. nov.: a methamidophos-degrading bacterium isolated from a methamidophos-manufacturing factory.</title>
        <authorList>
            <person name="Wang L."/>
            <person name="Wang G.L."/>
            <person name="Li S.P."/>
            <person name="Jiang J.D."/>
        </authorList>
    </citation>
    <scope>NUCLEOTIDE SEQUENCE [LARGE SCALE GENOMIC DNA]</scope>
    <source>
        <strain evidence="6 7">CGMCC 1.10133</strain>
    </source>
</reference>
<dbReference type="Pfam" id="PF01263">
    <property type="entry name" value="Aldose_epim"/>
    <property type="match status" value="1"/>
</dbReference>
<keyword evidence="7" id="KW-1185">Reference proteome</keyword>
<keyword evidence="4 5" id="KW-0119">Carbohydrate metabolism</keyword>
<dbReference type="InterPro" id="IPR008183">
    <property type="entry name" value="Aldose_1/G6P_1-epimerase"/>
</dbReference>
<gene>
    <name evidence="6" type="ORF">HBF26_09640</name>
</gene>
<dbReference type="PIRSF" id="PIRSF005096">
    <property type="entry name" value="GALM"/>
    <property type="match status" value="1"/>
</dbReference>
<protein>
    <recommendedName>
        <fullName evidence="5">Aldose 1-epimerase</fullName>
        <ecNumber evidence="5">5.1.3.3</ecNumber>
    </recommendedName>
</protein>
<dbReference type="CDD" id="cd09019">
    <property type="entry name" value="galactose_mutarotase_like"/>
    <property type="match status" value="1"/>
</dbReference>
<evidence type="ECO:0000256" key="1">
    <source>
        <dbReference type="ARBA" id="ARBA00005028"/>
    </source>
</evidence>
<dbReference type="Gene3D" id="2.70.98.10">
    <property type="match status" value="1"/>
</dbReference>
<evidence type="ECO:0000256" key="2">
    <source>
        <dbReference type="ARBA" id="ARBA00006206"/>
    </source>
</evidence>
<comment type="similarity">
    <text evidence="2 5">Belongs to the aldose epimerase family.</text>
</comment>
<dbReference type="InterPro" id="IPR014718">
    <property type="entry name" value="GH-type_carb-bd"/>
</dbReference>
<evidence type="ECO:0000256" key="4">
    <source>
        <dbReference type="ARBA" id="ARBA00023277"/>
    </source>
</evidence>